<dbReference type="Proteomes" id="UP001178507">
    <property type="component" value="Unassembled WGS sequence"/>
</dbReference>
<comment type="caution">
    <text evidence="1">The sequence shown here is derived from an EMBL/GenBank/DDBJ whole genome shotgun (WGS) entry which is preliminary data.</text>
</comment>
<dbReference type="Gene3D" id="1.25.40.10">
    <property type="entry name" value="Tetratricopeptide repeat domain"/>
    <property type="match status" value="1"/>
</dbReference>
<organism evidence="1 2">
    <name type="scientific">Effrenium voratum</name>
    <dbReference type="NCBI Taxonomy" id="2562239"/>
    <lineage>
        <taxon>Eukaryota</taxon>
        <taxon>Sar</taxon>
        <taxon>Alveolata</taxon>
        <taxon>Dinophyceae</taxon>
        <taxon>Suessiales</taxon>
        <taxon>Symbiodiniaceae</taxon>
        <taxon>Effrenium</taxon>
    </lineage>
</organism>
<evidence type="ECO:0000313" key="1">
    <source>
        <dbReference type="EMBL" id="CAJ1388503.1"/>
    </source>
</evidence>
<gene>
    <name evidence="1" type="ORF">EVOR1521_LOCUS14355</name>
</gene>
<dbReference type="AlphaFoldDB" id="A0AA36IJ08"/>
<name>A0AA36IJ08_9DINO</name>
<protein>
    <submittedName>
        <fullName evidence="1">Uncharacterized protein</fullName>
    </submittedName>
</protein>
<dbReference type="InterPro" id="IPR011990">
    <property type="entry name" value="TPR-like_helical_dom_sf"/>
</dbReference>
<reference evidence="1" key="1">
    <citation type="submission" date="2023-08" db="EMBL/GenBank/DDBJ databases">
        <authorList>
            <person name="Chen Y."/>
            <person name="Shah S."/>
            <person name="Dougan E. K."/>
            <person name="Thang M."/>
            <person name="Chan C."/>
        </authorList>
    </citation>
    <scope>NUCLEOTIDE SEQUENCE</scope>
</reference>
<sequence>MPACACFAEALPLLQQAAEAAACAAEVVRGRGAELRLDEVVRRFLMVCLVYSRRMAEAIRLGEDSLARGRSQPALLRLCGEIFNQQGLQLMGLQEAEARSWFLRASKMFEEAEMLAPGHAHSFSSWALSNSMLGDLQGAQRVAGEALKTVPGFWVHPLQRPSFFAPQLLRQIRMPGYLAPSFHSCTRKWVLQEVPHGDASGASMDFGVAPVG</sequence>
<accession>A0AA36IJ08</accession>
<evidence type="ECO:0000313" key="2">
    <source>
        <dbReference type="Proteomes" id="UP001178507"/>
    </source>
</evidence>
<proteinExistence type="predicted"/>
<dbReference type="EMBL" id="CAUJNA010001702">
    <property type="protein sequence ID" value="CAJ1388503.1"/>
    <property type="molecule type" value="Genomic_DNA"/>
</dbReference>
<keyword evidence="2" id="KW-1185">Reference proteome</keyword>